<protein>
    <recommendedName>
        <fullName evidence="6">Major facilitator superfamily (MFS) profile domain-containing protein</fullName>
    </recommendedName>
</protein>
<evidence type="ECO:0000313" key="7">
    <source>
        <dbReference type="EMBL" id="CAG5130239.1"/>
    </source>
</evidence>
<dbReference type="PANTHER" id="PTHR24064">
    <property type="entry name" value="SOLUTE CARRIER FAMILY 22 MEMBER"/>
    <property type="match status" value="1"/>
</dbReference>
<name>A0A8S3ZLK6_9EUPU</name>
<dbReference type="PROSITE" id="PS50850">
    <property type="entry name" value="MFS"/>
    <property type="match status" value="1"/>
</dbReference>
<feature type="transmembrane region" description="Helical" evidence="5">
    <location>
        <begin position="465"/>
        <end position="485"/>
    </location>
</feature>
<keyword evidence="8" id="KW-1185">Reference proteome</keyword>
<sequence length="550" mass="61340">MHLDQISVLLGEFGPYQKQKYFLMCLFSTLSAFHAVNMVFIGAEQKHHCSLPDTSHYPTANQNFSYQDRKDLFIPPGVSCQQYETTERLLQLEKAGYNISETMKSQDNASLVACTSGYSYARDEYVTTITSDFNLVCSNKYWRSISSSVFFSGRLVGAVVFGQLSDRFGRRPMFFAGVLTLLIAGIVASFAPNIYVFLPMYFLQGAGHTGAFLVAFTLSTELVGPNYRVFAGFVIQIFYGFGYVSLAGLAFLIREWRYLELAITLPAVLFGVYWWLLPESIPWLLSRGRDDEAEVILLQAAKMNGVTLQPDVIRAMKEDVALKGEKKQYFFIDCLRTWNMALLSLNVWFNWLVNSFVFYGIALNSENLSGNPYLNFCLIGVVSIVAYVLCLLLVNRTGRRLSLISSMCLAGLSCIVAGFLITEDDPVMKILVKVFVLLGKFSITASYSIIYLMAAELFPTVVRNIGMGVASMSARIGGIFAPFVLELKVVWGSYPLLVFGALSIIAGLLALFLPETSRQPLPQTLEDVKDRGHGLKCLKKSKEIELTVVT</sequence>
<dbReference type="AlphaFoldDB" id="A0A8S3ZLK6"/>
<comment type="caution">
    <text evidence="7">The sequence shown here is derived from an EMBL/GenBank/DDBJ whole genome shotgun (WGS) entry which is preliminary data.</text>
</comment>
<feature type="transmembrane region" description="Helical" evidence="5">
    <location>
        <begin position="373"/>
        <end position="394"/>
    </location>
</feature>
<feature type="transmembrane region" description="Helical" evidence="5">
    <location>
        <begin position="340"/>
        <end position="361"/>
    </location>
</feature>
<feature type="transmembrane region" description="Helical" evidence="5">
    <location>
        <begin position="401"/>
        <end position="422"/>
    </location>
</feature>
<dbReference type="InterPro" id="IPR036259">
    <property type="entry name" value="MFS_trans_sf"/>
</dbReference>
<feature type="domain" description="Major facilitator superfamily (MFS) profile" evidence="6">
    <location>
        <begin position="93"/>
        <end position="518"/>
    </location>
</feature>
<dbReference type="SUPFAM" id="SSF103473">
    <property type="entry name" value="MFS general substrate transporter"/>
    <property type="match status" value="1"/>
</dbReference>
<evidence type="ECO:0000256" key="2">
    <source>
        <dbReference type="ARBA" id="ARBA00022692"/>
    </source>
</evidence>
<feature type="transmembrane region" description="Helical" evidence="5">
    <location>
        <begin position="230"/>
        <end position="252"/>
    </location>
</feature>
<keyword evidence="4 5" id="KW-0472">Membrane</keyword>
<feature type="transmembrane region" description="Helical" evidence="5">
    <location>
        <begin position="434"/>
        <end position="453"/>
    </location>
</feature>
<keyword evidence="2 5" id="KW-0812">Transmembrane</keyword>
<dbReference type="Gene3D" id="1.20.1250.20">
    <property type="entry name" value="MFS general substrate transporter like domains"/>
    <property type="match status" value="1"/>
</dbReference>
<evidence type="ECO:0000313" key="8">
    <source>
        <dbReference type="Proteomes" id="UP000678393"/>
    </source>
</evidence>
<evidence type="ECO:0000259" key="6">
    <source>
        <dbReference type="PROSITE" id="PS50850"/>
    </source>
</evidence>
<dbReference type="GO" id="GO:0022857">
    <property type="term" value="F:transmembrane transporter activity"/>
    <property type="evidence" value="ECO:0007669"/>
    <property type="project" value="InterPro"/>
</dbReference>
<dbReference type="InterPro" id="IPR005828">
    <property type="entry name" value="MFS_sugar_transport-like"/>
</dbReference>
<evidence type="ECO:0000256" key="3">
    <source>
        <dbReference type="ARBA" id="ARBA00022989"/>
    </source>
</evidence>
<gene>
    <name evidence="7" type="ORF">CUNI_LOCUS15797</name>
</gene>
<dbReference type="OrthoDB" id="5141738at2759"/>
<evidence type="ECO:0000256" key="4">
    <source>
        <dbReference type="ARBA" id="ARBA00023136"/>
    </source>
</evidence>
<dbReference type="GO" id="GO:0016020">
    <property type="term" value="C:membrane"/>
    <property type="evidence" value="ECO:0007669"/>
    <property type="project" value="UniProtKB-SubCell"/>
</dbReference>
<feature type="transmembrane region" description="Helical" evidence="5">
    <location>
        <begin position="173"/>
        <end position="195"/>
    </location>
</feature>
<feature type="transmembrane region" description="Helical" evidence="5">
    <location>
        <begin position="491"/>
        <end position="513"/>
    </location>
</feature>
<reference evidence="7" key="1">
    <citation type="submission" date="2021-04" db="EMBL/GenBank/DDBJ databases">
        <authorList>
            <consortium name="Molecular Ecology Group"/>
        </authorList>
    </citation>
    <scope>NUCLEOTIDE SEQUENCE</scope>
</reference>
<accession>A0A8S3ZLK6</accession>
<dbReference type="Proteomes" id="UP000678393">
    <property type="component" value="Unassembled WGS sequence"/>
</dbReference>
<evidence type="ECO:0000256" key="5">
    <source>
        <dbReference type="SAM" id="Phobius"/>
    </source>
</evidence>
<dbReference type="Pfam" id="PF00083">
    <property type="entry name" value="Sugar_tr"/>
    <property type="match status" value="1"/>
</dbReference>
<dbReference type="InterPro" id="IPR020846">
    <property type="entry name" value="MFS_dom"/>
</dbReference>
<dbReference type="EMBL" id="CAJHNH020003902">
    <property type="protein sequence ID" value="CAG5130239.1"/>
    <property type="molecule type" value="Genomic_DNA"/>
</dbReference>
<organism evidence="7 8">
    <name type="scientific">Candidula unifasciata</name>
    <dbReference type="NCBI Taxonomy" id="100452"/>
    <lineage>
        <taxon>Eukaryota</taxon>
        <taxon>Metazoa</taxon>
        <taxon>Spiralia</taxon>
        <taxon>Lophotrochozoa</taxon>
        <taxon>Mollusca</taxon>
        <taxon>Gastropoda</taxon>
        <taxon>Heterobranchia</taxon>
        <taxon>Euthyneura</taxon>
        <taxon>Panpulmonata</taxon>
        <taxon>Eupulmonata</taxon>
        <taxon>Stylommatophora</taxon>
        <taxon>Helicina</taxon>
        <taxon>Helicoidea</taxon>
        <taxon>Geomitridae</taxon>
        <taxon>Candidula</taxon>
    </lineage>
</organism>
<evidence type="ECO:0000256" key="1">
    <source>
        <dbReference type="ARBA" id="ARBA00004141"/>
    </source>
</evidence>
<keyword evidence="3 5" id="KW-1133">Transmembrane helix</keyword>
<feature type="transmembrane region" description="Helical" evidence="5">
    <location>
        <begin position="21"/>
        <end position="43"/>
    </location>
</feature>
<comment type="subcellular location">
    <subcellularLocation>
        <location evidence="1">Membrane</location>
        <topology evidence="1">Multi-pass membrane protein</topology>
    </subcellularLocation>
</comment>
<proteinExistence type="predicted"/>
<dbReference type="CDD" id="cd17317">
    <property type="entry name" value="MFS_SLC22"/>
    <property type="match status" value="1"/>
</dbReference>
<feature type="transmembrane region" description="Helical" evidence="5">
    <location>
        <begin position="258"/>
        <end position="277"/>
    </location>
</feature>
<feature type="transmembrane region" description="Helical" evidence="5">
    <location>
        <begin position="201"/>
        <end position="218"/>
    </location>
</feature>